<dbReference type="EC" id="2.1.1.-" evidence="1"/>
<dbReference type="InterPro" id="IPR026635">
    <property type="entry name" value="Efm4/METTL10"/>
</dbReference>
<dbReference type="SUPFAM" id="SSF53335">
    <property type="entry name" value="S-adenosyl-L-methionine-dependent methyltransferases"/>
    <property type="match status" value="1"/>
</dbReference>
<feature type="domain" description="Methyltransferase" evidence="2">
    <location>
        <begin position="76"/>
        <end position="209"/>
    </location>
</feature>
<accession>A0A2A6BYC9</accession>
<gene>
    <name evidence="3" type="primary">WBGene00101138</name>
</gene>
<sequence>MYTSKGVIEHVMTSEIMSDAEDSAHPASSALGTKEYWDAHYAVELGNYQESQDEGEIWFGKQAETRAVQYLVAQAKEGARVLDFGCGNGHFLRRLRSSRIEWGALRGTDYSEPSIDLCKKIEEEQREDGEREIKYTVFDILSADSLAAMGDARFDFIHDKGTWDAISLSDERTARLAAYRRALAALLAEDGQFVIVSCNYTTAELRDFFVDDQQLEFVSELPETKQTAAFSFGGKTGAPFHTAVFRRK</sequence>
<proteinExistence type="inferred from homology"/>
<comment type="similarity">
    <text evidence="1">Belongs to the class I-like SAM-binding methyltransferase superfamily. EFM4 family.</text>
</comment>
<dbReference type="GO" id="GO:0005737">
    <property type="term" value="C:cytoplasm"/>
    <property type="evidence" value="ECO:0000318"/>
    <property type="project" value="GO_Central"/>
</dbReference>
<keyword evidence="1" id="KW-0808">Transferase</keyword>
<dbReference type="AlphaFoldDB" id="A0A2A6BYC9"/>
<evidence type="ECO:0000313" key="4">
    <source>
        <dbReference type="Proteomes" id="UP000005239"/>
    </source>
</evidence>
<dbReference type="GO" id="GO:0032259">
    <property type="term" value="P:methylation"/>
    <property type="evidence" value="ECO:0007669"/>
    <property type="project" value="UniProtKB-KW"/>
</dbReference>
<keyword evidence="1" id="KW-0489">Methyltransferase</keyword>
<dbReference type="Gene3D" id="3.40.50.150">
    <property type="entry name" value="Vaccinia Virus protein VP39"/>
    <property type="match status" value="1"/>
</dbReference>
<dbReference type="InterPro" id="IPR025714">
    <property type="entry name" value="Methyltranfer_dom"/>
</dbReference>
<dbReference type="CDD" id="cd02440">
    <property type="entry name" value="AdoMet_MTases"/>
    <property type="match status" value="1"/>
</dbReference>
<evidence type="ECO:0000313" key="3">
    <source>
        <dbReference type="EnsemblMetazoa" id="PPA11584.1"/>
    </source>
</evidence>
<dbReference type="InterPro" id="IPR029063">
    <property type="entry name" value="SAM-dependent_MTases_sf"/>
</dbReference>
<dbReference type="EnsemblMetazoa" id="PPA11584.1">
    <property type="protein sequence ID" value="PPA11584.1"/>
    <property type="gene ID" value="WBGene00101138"/>
</dbReference>
<evidence type="ECO:0000259" key="2">
    <source>
        <dbReference type="Pfam" id="PF13847"/>
    </source>
</evidence>
<dbReference type="Proteomes" id="UP000005239">
    <property type="component" value="Unassembled WGS sequence"/>
</dbReference>
<reference evidence="3" key="2">
    <citation type="submission" date="2022-06" db="UniProtKB">
        <authorList>
            <consortium name="EnsemblMetazoa"/>
        </authorList>
    </citation>
    <scope>IDENTIFICATION</scope>
    <source>
        <strain evidence="3">PS312</strain>
    </source>
</reference>
<dbReference type="HAMAP" id="MF_03188">
    <property type="entry name" value="Methyltr_EFM4"/>
    <property type="match status" value="1"/>
</dbReference>
<dbReference type="PANTHER" id="PTHR12843:SF5">
    <property type="entry name" value="EEF1A LYSINE METHYLTRANSFERASE 2"/>
    <property type="match status" value="1"/>
</dbReference>
<keyword evidence="1" id="KW-0949">S-adenosyl-L-methionine</keyword>
<dbReference type="GO" id="GO:0016279">
    <property type="term" value="F:protein-lysine N-methyltransferase activity"/>
    <property type="evidence" value="ECO:0000318"/>
    <property type="project" value="GO_Central"/>
</dbReference>
<dbReference type="PANTHER" id="PTHR12843">
    <property type="entry name" value="PROTEIN-LYSINE N-METHYLTRANSFERASE METTL10"/>
    <property type="match status" value="1"/>
</dbReference>
<keyword evidence="1" id="KW-0963">Cytoplasm</keyword>
<comment type="subcellular location">
    <subcellularLocation>
        <location evidence="1">Cytoplasm</location>
    </subcellularLocation>
</comment>
<dbReference type="OrthoDB" id="540004at2759"/>
<keyword evidence="4" id="KW-1185">Reference proteome</keyword>
<name>A0A2A6BYC9_PRIPA</name>
<reference evidence="4" key="1">
    <citation type="journal article" date="2008" name="Nat. Genet.">
        <title>The Pristionchus pacificus genome provides a unique perspective on nematode lifestyle and parasitism.</title>
        <authorList>
            <person name="Dieterich C."/>
            <person name="Clifton S.W."/>
            <person name="Schuster L.N."/>
            <person name="Chinwalla A."/>
            <person name="Delehaunty K."/>
            <person name="Dinkelacker I."/>
            <person name="Fulton L."/>
            <person name="Fulton R."/>
            <person name="Godfrey J."/>
            <person name="Minx P."/>
            <person name="Mitreva M."/>
            <person name="Roeseler W."/>
            <person name="Tian H."/>
            <person name="Witte H."/>
            <person name="Yang S.P."/>
            <person name="Wilson R.K."/>
            <person name="Sommer R.J."/>
        </authorList>
    </citation>
    <scope>NUCLEOTIDE SEQUENCE [LARGE SCALE GENOMIC DNA]</scope>
    <source>
        <strain evidence="4">PS312</strain>
    </source>
</reference>
<organism evidence="3 4">
    <name type="scientific">Pristionchus pacificus</name>
    <name type="common">Parasitic nematode worm</name>
    <dbReference type="NCBI Taxonomy" id="54126"/>
    <lineage>
        <taxon>Eukaryota</taxon>
        <taxon>Metazoa</taxon>
        <taxon>Ecdysozoa</taxon>
        <taxon>Nematoda</taxon>
        <taxon>Chromadorea</taxon>
        <taxon>Rhabditida</taxon>
        <taxon>Rhabditina</taxon>
        <taxon>Diplogasteromorpha</taxon>
        <taxon>Diplogasteroidea</taxon>
        <taxon>Neodiplogasteridae</taxon>
        <taxon>Pristionchus</taxon>
    </lineage>
</organism>
<evidence type="ECO:0000256" key="1">
    <source>
        <dbReference type="HAMAP-Rule" id="MF_03188"/>
    </source>
</evidence>
<accession>A0A8R1UA42</accession>
<protein>
    <recommendedName>
        <fullName evidence="1">Protein-lysine N-methyltransferase WBGene00101138</fullName>
        <ecNumber evidence="1">2.1.1.-</ecNumber>
    </recommendedName>
</protein>
<dbReference type="Pfam" id="PF13847">
    <property type="entry name" value="Methyltransf_31"/>
    <property type="match status" value="1"/>
</dbReference>
<comment type="function">
    <text evidence="1">S-adenosyl-L-methionine-dependent protein-lysine N-methyltransferase that methylates elongation factor 1-alpha.</text>
</comment>